<comment type="caution">
    <text evidence="1">The sequence shown here is derived from an EMBL/GenBank/DDBJ whole genome shotgun (WGS) entry which is preliminary data.</text>
</comment>
<proteinExistence type="predicted"/>
<accession>A0ABS4AXV1</accession>
<reference evidence="1 2" key="1">
    <citation type="submission" date="2021-03" db="EMBL/GenBank/DDBJ databases">
        <authorList>
            <person name="So Y."/>
        </authorList>
    </citation>
    <scope>NUCLEOTIDE SEQUENCE [LARGE SCALE GENOMIC DNA]</scope>
    <source>
        <strain evidence="1 2">PWR1</strain>
    </source>
</reference>
<evidence type="ECO:0000313" key="1">
    <source>
        <dbReference type="EMBL" id="MBP0466205.1"/>
    </source>
</evidence>
<dbReference type="Proteomes" id="UP000680815">
    <property type="component" value="Unassembled WGS sequence"/>
</dbReference>
<organism evidence="1 2">
    <name type="scientific">Roseomonas nitratireducens</name>
    <dbReference type="NCBI Taxonomy" id="2820810"/>
    <lineage>
        <taxon>Bacteria</taxon>
        <taxon>Pseudomonadati</taxon>
        <taxon>Pseudomonadota</taxon>
        <taxon>Alphaproteobacteria</taxon>
        <taxon>Acetobacterales</taxon>
        <taxon>Roseomonadaceae</taxon>
        <taxon>Roseomonas</taxon>
    </lineage>
</organism>
<dbReference type="EMBL" id="JAGIYZ010000024">
    <property type="protein sequence ID" value="MBP0466205.1"/>
    <property type="molecule type" value="Genomic_DNA"/>
</dbReference>
<gene>
    <name evidence="1" type="ORF">J5Y09_19925</name>
</gene>
<keyword evidence="2" id="KW-1185">Reference proteome</keyword>
<dbReference type="RefSeq" id="WP_209353599.1">
    <property type="nucleotide sequence ID" value="NZ_JAGIYZ010000024.1"/>
</dbReference>
<sequence length="82" mass="8843">MDTNGLSPAAVKAWCDELRRSKARVAFLREELPAVIAESGEKVAAAMRVDLDRLELHAAILEAWLVTLGDVQCGYLASTAST</sequence>
<evidence type="ECO:0000313" key="2">
    <source>
        <dbReference type="Proteomes" id="UP000680815"/>
    </source>
</evidence>
<name>A0ABS4AXV1_9PROT</name>
<protein>
    <submittedName>
        <fullName evidence="1">Uncharacterized protein</fullName>
    </submittedName>
</protein>